<feature type="region of interest" description="Disordered" evidence="1">
    <location>
        <begin position="357"/>
        <end position="387"/>
    </location>
</feature>
<evidence type="ECO:0000259" key="3">
    <source>
        <dbReference type="Pfam" id="PF05699"/>
    </source>
</evidence>
<keyword evidence="2" id="KW-0472">Membrane</keyword>
<keyword evidence="2" id="KW-1133">Transmembrane helix</keyword>
<evidence type="ECO:0000256" key="1">
    <source>
        <dbReference type="SAM" id="MobiDB-lite"/>
    </source>
</evidence>
<evidence type="ECO:0000256" key="2">
    <source>
        <dbReference type="SAM" id="Phobius"/>
    </source>
</evidence>
<reference evidence="4 5" key="1">
    <citation type="submission" date="2022-12" db="EMBL/GenBank/DDBJ databases">
        <title>Chromosome-level genome of Tegillarca granosa.</title>
        <authorList>
            <person name="Kim J."/>
        </authorList>
    </citation>
    <scope>NUCLEOTIDE SEQUENCE [LARGE SCALE GENOMIC DNA]</scope>
    <source>
        <strain evidence="4">Teg-2019</strain>
        <tissue evidence="4">Adductor muscle</tissue>
    </source>
</reference>
<dbReference type="SUPFAM" id="SSF53098">
    <property type="entry name" value="Ribonuclease H-like"/>
    <property type="match status" value="1"/>
</dbReference>
<feature type="transmembrane region" description="Helical" evidence="2">
    <location>
        <begin position="92"/>
        <end position="113"/>
    </location>
</feature>
<dbReference type="EMBL" id="JARBDR010000342">
    <property type="protein sequence ID" value="KAJ8313687.1"/>
    <property type="molecule type" value="Genomic_DNA"/>
</dbReference>
<dbReference type="InterPro" id="IPR012337">
    <property type="entry name" value="RNaseH-like_sf"/>
</dbReference>
<proteinExistence type="predicted"/>
<dbReference type="Proteomes" id="UP001217089">
    <property type="component" value="Unassembled WGS sequence"/>
</dbReference>
<evidence type="ECO:0000313" key="4">
    <source>
        <dbReference type="EMBL" id="KAJ8313687.1"/>
    </source>
</evidence>
<organism evidence="4 5">
    <name type="scientific">Tegillarca granosa</name>
    <name type="common">Malaysian cockle</name>
    <name type="synonym">Anadara granosa</name>
    <dbReference type="NCBI Taxonomy" id="220873"/>
    <lineage>
        <taxon>Eukaryota</taxon>
        <taxon>Metazoa</taxon>
        <taxon>Spiralia</taxon>
        <taxon>Lophotrochozoa</taxon>
        <taxon>Mollusca</taxon>
        <taxon>Bivalvia</taxon>
        <taxon>Autobranchia</taxon>
        <taxon>Pteriomorphia</taxon>
        <taxon>Arcoida</taxon>
        <taxon>Arcoidea</taxon>
        <taxon>Arcidae</taxon>
        <taxon>Tegillarca</taxon>
    </lineage>
</organism>
<name>A0ABQ9F8L9_TEGGR</name>
<keyword evidence="5" id="KW-1185">Reference proteome</keyword>
<feature type="domain" description="HAT C-terminal dimerisation" evidence="3">
    <location>
        <begin position="266"/>
        <end position="332"/>
    </location>
</feature>
<feature type="compositionally biased region" description="Basic and acidic residues" evidence="1">
    <location>
        <begin position="365"/>
        <end position="379"/>
    </location>
</feature>
<gene>
    <name evidence="4" type="ORF">KUTeg_008248</name>
</gene>
<dbReference type="PANTHER" id="PTHR46880:SF5">
    <property type="entry name" value="DUF4371 DOMAIN-CONTAINING PROTEIN"/>
    <property type="match status" value="1"/>
</dbReference>
<protein>
    <recommendedName>
        <fullName evidence="3">HAT C-terminal dimerisation domain-containing protein</fullName>
    </recommendedName>
</protein>
<dbReference type="InterPro" id="IPR008906">
    <property type="entry name" value="HATC_C_dom"/>
</dbReference>
<evidence type="ECO:0000313" key="5">
    <source>
        <dbReference type="Proteomes" id="UP001217089"/>
    </source>
</evidence>
<dbReference type="Pfam" id="PF05699">
    <property type="entry name" value="Dimer_Tnp_hAT"/>
    <property type="match status" value="1"/>
</dbReference>
<comment type="caution">
    <text evidence="4">The sequence shown here is derived from an EMBL/GenBank/DDBJ whole genome shotgun (WGS) entry which is preliminary data.</text>
</comment>
<dbReference type="PANTHER" id="PTHR46880">
    <property type="entry name" value="RAS-ASSOCIATING DOMAIN-CONTAINING PROTEIN"/>
    <property type="match status" value="1"/>
</dbReference>
<accession>A0ABQ9F8L9</accession>
<keyword evidence="2" id="KW-0812">Transmembrane</keyword>
<sequence>MLYNIYKQYHYSPKALRELRDIAKALEQKVLKPTNLHGTRWLPHIKQALEVLTSNFIPIFTHFDHIRAARAGSAEVQGRATNVSKKLKEYPFLYMVFFILDVLNVLGQLSLIFQKDDITLSHLLDAVTTAHQSLVELKSSNGEKLEKFISDVDVQNGTGTYCGIQLNNLQAAENFHQNRVQIVEAVTDALQNRFSAMEQDPVLKAAVLLLDLSDYPNNRNDLANYGNVELNILIQHFHAILQNAGCDIAAVGDEWKNFKSRVFNHRKVLIENYFKVQGLHDRFKNLLMLIEILFALPLSSAACERGFSAMKRIKSDWRSSLQPSMLRMLMYISIEGPSVEQFNCIPVIHRWWTTGKPKKPGFNPHDFRRGPGEGGRSDSEESDSDNE</sequence>